<evidence type="ECO:0000313" key="5">
    <source>
        <dbReference type="Proteomes" id="UP000472274"/>
    </source>
</evidence>
<keyword evidence="3" id="KW-0472">Membrane</keyword>
<dbReference type="PANTHER" id="PTHR45842:SF7">
    <property type="entry name" value="LEUCINE-RICH REPEAT AND FIBRONECTIN TYPE III DOMAIN-CONTAINING PROTEIN 1"/>
    <property type="match status" value="1"/>
</dbReference>
<dbReference type="Proteomes" id="UP000472274">
    <property type="component" value="Unplaced"/>
</dbReference>
<keyword evidence="3" id="KW-1133">Transmembrane helix</keyword>
<feature type="region of interest" description="Disordered" evidence="2">
    <location>
        <begin position="109"/>
        <end position="129"/>
    </location>
</feature>
<feature type="transmembrane region" description="Helical" evidence="3">
    <location>
        <begin position="67"/>
        <end position="93"/>
    </location>
</feature>
<evidence type="ECO:0000256" key="2">
    <source>
        <dbReference type="SAM" id="MobiDB-lite"/>
    </source>
</evidence>
<dbReference type="GeneTree" id="ENSGT00940000161203"/>
<reference evidence="4" key="2">
    <citation type="submission" date="2025-09" db="UniProtKB">
        <authorList>
            <consortium name="Ensembl"/>
        </authorList>
    </citation>
    <scope>IDENTIFICATION</scope>
</reference>
<evidence type="ECO:0000256" key="1">
    <source>
        <dbReference type="ARBA" id="ARBA00022729"/>
    </source>
</evidence>
<keyword evidence="3" id="KW-0812">Transmembrane</keyword>
<name>A0A674IUU6_9SAUR</name>
<dbReference type="AlphaFoldDB" id="A0A674IUU6"/>
<proteinExistence type="predicted"/>
<reference evidence="4" key="1">
    <citation type="submission" date="2025-08" db="UniProtKB">
        <authorList>
            <consortium name="Ensembl"/>
        </authorList>
    </citation>
    <scope>IDENTIFICATION</scope>
</reference>
<dbReference type="InParanoid" id="A0A674IUU6"/>
<organism evidence="4 5">
    <name type="scientific">Terrapene triunguis</name>
    <name type="common">Three-toed box turtle</name>
    <dbReference type="NCBI Taxonomy" id="2587831"/>
    <lineage>
        <taxon>Eukaryota</taxon>
        <taxon>Metazoa</taxon>
        <taxon>Chordata</taxon>
        <taxon>Craniata</taxon>
        <taxon>Vertebrata</taxon>
        <taxon>Euteleostomi</taxon>
        <taxon>Archelosauria</taxon>
        <taxon>Testudinata</taxon>
        <taxon>Testudines</taxon>
        <taxon>Cryptodira</taxon>
        <taxon>Durocryptodira</taxon>
        <taxon>Testudinoidea</taxon>
        <taxon>Emydidae</taxon>
        <taxon>Terrapene</taxon>
    </lineage>
</organism>
<dbReference type="PANTHER" id="PTHR45842">
    <property type="entry name" value="SYNAPTIC ADHESION-LIKE MOLECULE SALM"/>
    <property type="match status" value="1"/>
</dbReference>
<evidence type="ECO:0000256" key="3">
    <source>
        <dbReference type="SAM" id="Phobius"/>
    </source>
</evidence>
<protein>
    <submittedName>
        <fullName evidence="4">Uncharacterized protein</fullName>
    </submittedName>
</protein>
<accession>A0A674IUU6</accession>
<evidence type="ECO:0000313" key="4">
    <source>
        <dbReference type="Ensembl" id="ENSTMTP00000012720.1"/>
    </source>
</evidence>
<dbReference type="Ensembl" id="ENSTMTT00000013159.1">
    <property type="protein sequence ID" value="ENSTMTP00000012720.1"/>
    <property type="gene ID" value="ENSTMTG00000009204.1"/>
</dbReference>
<sequence length="148" mass="15663">RGSSVMIPPPSRAFLVKDLAAGRAYDLCVLAIYDDGATALTATRPLGCVRFSTQPSSPQCRSLHAHFLGGTMIIIIGGIIVASVLLFIIILMIRYKAHDGNKKAQVSNVYSQTNGGQPPASRAQDGADDRARELNGVAPNPCCPWKGG</sequence>
<keyword evidence="5" id="KW-1185">Reference proteome</keyword>
<dbReference type="InterPro" id="IPR050467">
    <property type="entry name" value="LRFN"/>
</dbReference>
<keyword evidence="1" id="KW-0732">Signal</keyword>